<reference evidence="1" key="1">
    <citation type="submission" date="2023-04" db="EMBL/GenBank/DDBJ databases">
        <authorList>
            <person name="Vijverberg K."/>
            <person name="Xiong W."/>
            <person name="Schranz E."/>
        </authorList>
    </citation>
    <scope>NUCLEOTIDE SEQUENCE</scope>
</reference>
<keyword evidence="2" id="KW-1185">Reference proteome</keyword>
<name>A0AA35ZS94_LACSI</name>
<protein>
    <submittedName>
        <fullName evidence="1">Uncharacterized protein</fullName>
    </submittedName>
</protein>
<dbReference type="EMBL" id="OX465084">
    <property type="protein sequence ID" value="CAI9297959.1"/>
    <property type="molecule type" value="Genomic_DNA"/>
</dbReference>
<organism evidence="1 2">
    <name type="scientific">Lactuca saligna</name>
    <name type="common">Willowleaf lettuce</name>
    <dbReference type="NCBI Taxonomy" id="75948"/>
    <lineage>
        <taxon>Eukaryota</taxon>
        <taxon>Viridiplantae</taxon>
        <taxon>Streptophyta</taxon>
        <taxon>Embryophyta</taxon>
        <taxon>Tracheophyta</taxon>
        <taxon>Spermatophyta</taxon>
        <taxon>Magnoliopsida</taxon>
        <taxon>eudicotyledons</taxon>
        <taxon>Gunneridae</taxon>
        <taxon>Pentapetalae</taxon>
        <taxon>asterids</taxon>
        <taxon>campanulids</taxon>
        <taxon>Asterales</taxon>
        <taxon>Asteraceae</taxon>
        <taxon>Cichorioideae</taxon>
        <taxon>Cichorieae</taxon>
        <taxon>Lactucinae</taxon>
        <taxon>Lactuca</taxon>
    </lineage>
</organism>
<gene>
    <name evidence="1" type="ORF">LSALG_LOCUS36741</name>
</gene>
<proteinExistence type="predicted"/>
<sequence length="123" mass="13936">MCTSDVVMDYIEGQKQDKIASNILILLEFVAVDDLEGFKLVVEEDGFNINDSDLWYGRSIGSKKMMLEESTPIMIASMFGSKRVTKFILGFTFVDVNKAYGSDSIEQLLYTWLLLVDPNHPLK</sequence>
<dbReference type="AlphaFoldDB" id="A0AA35ZS94"/>
<evidence type="ECO:0000313" key="1">
    <source>
        <dbReference type="EMBL" id="CAI9297959.1"/>
    </source>
</evidence>
<dbReference type="Proteomes" id="UP001177003">
    <property type="component" value="Chromosome 8"/>
</dbReference>
<evidence type="ECO:0000313" key="2">
    <source>
        <dbReference type="Proteomes" id="UP001177003"/>
    </source>
</evidence>
<accession>A0AA35ZS94</accession>